<evidence type="ECO:0000313" key="3">
    <source>
        <dbReference type="Proteomes" id="UP000016926"/>
    </source>
</evidence>
<protein>
    <submittedName>
        <fullName evidence="2">GTP binding protein</fullName>
    </submittedName>
</protein>
<keyword evidence="3" id="KW-1185">Reference proteome</keyword>
<name>M7WUW0_RHOT1</name>
<evidence type="ECO:0000256" key="1">
    <source>
        <dbReference type="SAM" id="MobiDB-lite"/>
    </source>
</evidence>
<dbReference type="InterPro" id="IPR016024">
    <property type="entry name" value="ARM-type_fold"/>
</dbReference>
<dbReference type="EMBL" id="KB722645">
    <property type="protein sequence ID" value="EMS24372.1"/>
    <property type="molecule type" value="Genomic_DNA"/>
</dbReference>
<dbReference type="InterPro" id="IPR011989">
    <property type="entry name" value="ARM-like"/>
</dbReference>
<dbReference type="eggNOG" id="KOG4500">
    <property type="taxonomic scope" value="Eukaryota"/>
</dbReference>
<dbReference type="GO" id="GO:0005085">
    <property type="term" value="F:guanyl-nucleotide exchange factor activity"/>
    <property type="evidence" value="ECO:0007669"/>
    <property type="project" value="InterPro"/>
</dbReference>
<proteinExistence type="predicted"/>
<sequence>MAVLGEATPVPAELQRAVEQLEELSDRLELRAADWSGVSLAGRQIANSLRSEGLRTTLGRTSLLSSSGRLLDNLAGEEGEEQDSRQERLAAQTELARVVGNMCFEHDPNRQQTLDAGILRYLARLLSILLGVSDDSATHEGAAKVLSLKELTFVRAATGAMLNSSLKFDPVRRELTRREYLVPLLAIINSRTVGKATAPVYTTGSWAVESADSQREQRLQIGSMAAGWAANVLEDVLSDFPVDLGVPALASVILASASSPSTPSSVLVPSDDAADYLDTDIELLTISASLLEGVVQNSDAAKSAIAFSTFDPSLPYPQRTLLHHLIDFIKTARPPPYWSSVSDDPARTEKAFSTIKAAVVRAVVEAPNSDEVMERLWEDTKNGKDAATGGKSWLVEELVRWLEEAEEGREDMLVCASHMLAGLGRRDEHTLSLARDYQLASPLARIVRDRVSGAVGKTGRPGETTQVLFGVVSLLRHLAIPAANRQVIGETGVVPFVSQLLRKELDVVQPLQLATVGLLKQLASGDVSNALVMLDQDTATDPSSANTATSTLDLLLSLSARVDDLRFRSETTRVVANLVRTLFAAASDNAAAEQVEVGRQKLTSREVPGVLAGMVSTSERYPVLVNEGVVGLTLLAGSGEEGAALVLDALLASPTQPATQPSSGDSDPSSAMSALTTTASAPPPPATTTPSSAAFLLATWLSSAPSSSPISPIRPEMLANVASLVFAVLHGTAGPEEKETKRSELRRVVEEPLRIAAGVLTEGAVGEALKRALDLVEQDEQA</sequence>
<feature type="compositionally biased region" description="Low complexity" evidence="1">
    <location>
        <begin position="661"/>
        <end position="680"/>
    </location>
</feature>
<dbReference type="RefSeq" id="XP_016275491.1">
    <property type="nucleotide sequence ID" value="XM_016420037.1"/>
</dbReference>
<dbReference type="GeneID" id="27370389"/>
<reference evidence="2 3" key="1">
    <citation type="journal article" date="2012" name="Nat. Commun.">
        <title>A multi-omic map of the lipid-producing yeast Rhodosporidium toruloides.</title>
        <authorList>
            <person name="Zhu Z."/>
            <person name="Zhang S."/>
            <person name="Liu H."/>
            <person name="Shen H."/>
            <person name="Lin X."/>
            <person name="Yang F."/>
            <person name="Zhou Y.J."/>
            <person name="Jin G."/>
            <person name="Ye M."/>
            <person name="Zou H."/>
            <person name="Zou H."/>
            <person name="Zhao Z.K."/>
        </authorList>
    </citation>
    <scope>NUCLEOTIDE SEQUENCE [LARGE SCALE GENOMIC DNA]</scope>
    <source>
        <strain evidence="2 3">NP11</strain>
    </source>
</reference>
<dbReference type="HOGENOM" id="CLU_007321_1_1_1"/>
<dbReference type="PANTHER" id="PTHR10957">
    <property type="entry name" value="RAP1 GTPASE-GDP DISSOCIATION STIMULATOR 1"/>
    <property type="match status" value="1"/>
</dbReference>
<dbReference type="OrthoDB" id="26149at2759"/>
<dbReference type="AlphaFoldDB" id="M7WUW0"/>
<gene>
    <name evidence="2" type="ORF">RHTO_06376</name>
</gene>
<dbReference type="InterPro" id="IPR040144">
    <property type="entry name" value="RAP1GDS1"/>
</dbReference>
<dbReference type="Gene3D" id="1.25.10.10">
    <property type="entry name" value="Leucine-rich Repeat Variant"/>
    <property type="match status" value="2"/>
</dbReference>
<organism evidence="2 3">
    <name type="scientific">Rhodotorula toruloides (strain NP11)</name>
    <name type="common">Yeast</name>
    <name type="synonym">Rhodosporidium toruloides</name>
    <dbReference type="NCBI Taxonomy" id="1130832"/>
    <lineage>
        <taxon>Eukaryota</taxon>
        <taxon>Fungi</taxon>
        <taxon>Dikarya</taxon>
        <taxon>Basidiomycota</taxon>
        <taxon>Pucciniomycotina</taxon>
        <taxon>Microbotryomycetes</taxon>
        <taxon>Sporidiobolales</taxon>
        <taxon>Sporidiobolaceae</taxon>
        <taxon>Rhodotorula</taxon>
    </lineage>
</organism>
<dbReference type="Proteomes" id="UP000016926">
    <property type="component" value="Unassembled WGS sequence"/>
</dbReference>
<dbReference type="SUPFAM" id="SSF48371">
    <property type="entry name" value="ARM repeat"/>
    <property type="match status" value="1"/>
</dbReference>
<feature type="region of interest" description="Disordered" evidence="1">
    <location>
        <begin position="655"/>
        <end position="690"/>
    </location>
</feature>
<accession>M7WUW0</accession>
<evidence type="ECO:0000313" key="2">
    <source>
        <dbReference type="EMBL" id="EMS24372.1"/>
    </source>
</evidence>